<dbReference type="Pfam" id="PF01243">
    <property type="entry name" value="PNPOx_N"/>
    <property type="match status" value="1"/>
</dbReference>
<dbReference type="EMBL" id="JAMKFE010000021">
    <property type="protein sequence ID" value="MCM5682642.1"/>
    <property type="molecule type" value="Genomic_DNA"/>
</dbReference>
<dbReference type="InterPro" id="IPR012349">
    <property type="entry name" value="Split_barrel_FMN-bd"/>
</dbReference>
<gene>
    <name evidence="2" type="ORF">M8A51_24180</name>
</gene>
<proteinExistence type="predicted"/>
<dbReference type="PANTHER" id="PTHR42815">
    <property type="entry name" value="FAD-BINDING, PUTATIVE (AFU_ORTHOLOGUE AFUA_6G07600)-RELATED"/>
    <property type="match status" value="1"/>
</dbReference>
<reference evidence="2" key="1">
    <citation type="submission" date="2022-05" db="EMBL/GenBank/DDBJ databases">
        <title>Schlegelella sp. nov., isolated from mangrove soil.</title>
        <authorList>
            <person name="Liu Y."/>
            <person name="Ge X."/>
            <person name="Liu W."/>
        </authorList>
    </citation>
    <scope>NUCLEOTIDE SEQUENCE</scope>
    <source>
        <strain evidence="2">S2-27</strain>
    </source>
</reference>
<dbReference type="SUPFAM" id="SSF50475">
    <property type="entry name" value="FMN-binding split barrel"/>
    <property type="match status" value="1"/>
</dbReference>
<dbReference type="PANTHER" id="PTHR42815:SF2">
    <property type="entry name" value="FAD-BINDING, PUTATIVE (AFU_ORTHOLOGUE AFUA_6G07600)-RELATED"/>
    <property type="match status" value="1"/>
</dbReference>
<protein>
    <submittedName>
        <fullName evidence="2">Pyridoxamine 5'-phosphate oxidase family protein</fullName>
    </submittedName>
</protein>
<name>A0ABT0YV64_9BURK</name>
<dbReference type="RefSeq" id="WP_251781187.1">
    <property type="nucleotide sequence ID" value="NZ_JAMKFE010000021.1"/>
</dbReference>
<evidence type="ECO:0000313" key="2">
    <source>
        <dbReference type="EMBL" id="MCM5682642.1"/>
    </source>
</evidence>
<keyword evidence="3" id="KW-1185">Reference proteome</keyword>
<evidence type="ECO:0000313" key="3">
    <source>
        <dbReference type="Proteomes" id="UP001165541"/>
    </source>
</evidence>
<evidence type="ECO:0000259" key="1">
    <source>
        <dbReference type="Pfam" id="PF01243"/>
    </source>
</evidence>
<feature type="domain" description="Pyridoxamine 5'-phosphate oxidase N-terminal" evidence="1">
    <location>
        <begin position="180"/>
        <end position="279"/>
    </location>
</feature>
<comment type="caution">
    <text evidence="2">The sequence shown here is derived from an EMBL/GenBank/DDBJ whole genome shotgun (WGS) entry which is preliminary data.</text>
</comment>
<dbReference type="InterPro" id="IPR011576">
    <property type="entry name" value="Pyridox_Oxase_N"/>
</dbReference>
<sequence length="325" mass="35498">MSTTALPGWPREDEPFHAGERELQARAGLRERMAEIGARVIRDFMPDQHRELFDKLPFFVVGSLDEKGRPWASLLTGAPGFVSTPDARLMHIDALPHPDDPLAAQLVPGAPLGLLGIELPTRRRNRMNGRVATLSARGFDVQVEQSFGNCPQYIQARSPFSVADMPRSVQARREDGLLSPRAQALVAEADTFFIATAAEGGVDVSHRGGRPGFVRMQASGGRTVLTAPDFRGNFFFNTLGNIARHPRAGLLFVDFARGDLLMLTGDADMVWDGPEVEAFEGAQRLLRIELSEGLWLEGGLPWEWSDAEPAPQLAHTGVWANAASA</sequence>
<accession>A0ABT0YV64</accession>
<dbReference type="Proteomes" id="UP001165541">
    <property type="component" value="Unassembled WGS sequence"/>
</dbReference>
<organism evidence="2 3">
    <name type="scientific">Caldimonas mangrovi</name>
    <dbReference type="NCBI Taxonomy" id="2944811"/>
    <lineage>
        <taxon>Bacteria</taxon>
        <taxon>Pseudomonadati</taxon>
        <taxon>Pseudomonadota</taxon>
        <taxon>Betaproteobacteria</taxon>
        <taxon>Burkholderiales</taxon>
        <taxon>Sphaerotilaceae</taxon>
        <taxon>Caldimonas</taxon>
    </lineage>
</organism>
<dbReference type="Gene3D" id="2.30.110.10">
    <property type="entry name" value="Electron Transport, Fmn-binding Protein, Chain A"/>
    <property type="match status" value="1"/>
</dbReference>